<evidence type="ECO:0000256" key="3">
    <source>
        <dbReference type="ARBA" id="ARBA00022448"/>
    </source>
</evidence>
<dbReference type="EMBL" id="NQWI01000018">
    <property type="protein sequence ID" value="PDW03958.1"/>
    <property type="molecule type" value="Genomic_DNA"/>
</dbReference>
<dbReference type="PANTHER" id="PTHR30368:SF2">
    <property type="entry name" value="SULFATE-BINDING PROTEIN"/>
    <property type="match status" value="1"/>
</dbReference>
<proteinExistence type="inferred from homology"/>
<dbReference type="GO" id="GO:1902358">
    <property type="term" value="P:sulfate transmembrane transport"/>
    <property type="evidence" value="ECO:0007669"/>
    <property type="project" value="InterPro"/>
</dbReference>
<evidence type="ECO:0008006" key="8">
    <source>
        <dbReference type="Google" id="ProtNLM"/>
    </source>
</evidence>
<evidence type="ECO:0000256" key="5">
    <source>
        <dbReference type="ARBA" id="ARBA00022764"/>
    </source>
</evidence>
<dbReference type="GO" id="GO:0042597">
    <property type="term" value="C:periplasmic space"/>
    <property type="evidence" value="ECO:0007669"/>
    <property type="project" value="UniProtKB-SubCell"/>
</dbReference>
<evidence type="ECO:0000256" key="1">
    <source>
        <dbReference type="ARBA" id="ARBA00004418"/>
    </source>
</evidence>
<reference evidence="7" key="1">
    <citation type="submission" date="2017-08" db="EMBL/GenBank/DDBJ databases">
        <authorList>
            <person name="Grouzdev D.S."/>
            <person name="Gaisin V.A."/>
            <person name="Rysina M.S."/>
            <person name="Gorlenko V.M."/>
        </authorList>
    </citation>
    <scope>NUCLEOTIDE SEQUENCE [LARGE SCALE GENOMIC DNA]</scope>
    <source>
        <strain evidence="7">Kir15-3F</strain>
    </source>
</reference>
<dbReference type="Gene3D" id="3.40.190.10">
    <property type="entry name" value="Periplasmic binding protein-like II"/>
    <property type="match status" value="2"/>
</dbReference>
<dbReference type="InterPro" id="IPR005669">
    <property type="entry name" value="Thiosulph/SO4-bd"/>
</dbReference>
<comment type="similarity">
    <text evidence="2">Belongs to the prokaryotic sulfate-binding protein family.</text>
</comment>
<evidence type="ECO:0000256" key="2">
    <source>
        <dbReference type="ARBA" id="ARBA00006099"/>
    </source>
</evidence>
<organism evidence="6 7">
    <name type="scientific">Candidatus Viridilinea mediisalina</name>
    <dbReference type="NCBI Taxonomy" id="2024553"/>
    <lineage>
        <taxon>Bacteria</taxon>
        <taxon>Bacillati</taxon>
        <taxon>Chloroflexota</taxon>
        <taxon>Chloroflexia</taxon>
        <taxon>Chloroflexales</taxon>
        <taxon>Chloroflexineae</taxon>
        <taxon>Oscillochloridaceae</taxon>
        <taxon>Candidatus Viridilinea</taxon>
    </lineage>
</organism>
<dbReference type="Proteomes" id="UP000220527">
    <property type="component" value="Unassembled WGS sequence"/>
</dbReference>
<dbReference type="PANTHER" id="PTHR30368">
    <property type="entry name" value="SULFATE-BINDING PROTEIN"/>
    <property type="match status" value="1"/>
</dbReference>
<keyword evidence="5" id="KW-0574">Periplasm</keyword>
<protein>
    <recommendedName>
        <fullName evidence="8">ABC transporter substrate-binding protein</fullName>
    </recommendedName>
</protein>
<dbReference type="Pfam" id="PF13531">
    <property type="entry name" value="SBP_bac_11"/>
    <property type="match status" value="1"/>
</dbReference>
<keyword evidence="3" id="KW-0813">Transport</keyword>
<evidence type="ECO:0000256" key="4">
    <source>
        <dbReference type="ARBA" id="ARBA00022729"/>
    </source>
</evidence>
<keyword evidence="4" id="KW-0732">Signal</keyword>
<dbReference type="SUPFAM" id="SSF53850">
    <property type="entry name" value="Periplasmic binding protein-like II"/>
    <property type="match status" value="1"/>
</dbReference>
<sequence length="427" mass="48432">MLPLIAWAGARRNIFRVMYTRMRSIAFGYLVLCLLAWGLKTVVALPGFWGYAPINLGIGPGSQPIELVVWFDDEQQPWMYAAAQNFHARRPSVSGRPITMRLVAMDSWEMVDRVARQDWGEYPPPTALSPASSFWLDELQIAWAGLNAGDPLVRNSVTPMVLSPLVLVAWEDRARRLWPDGMQRFWWDIHAAASDPEGWAGVTQRAGFAQDAPQVAEAEAWGQLKLGLADPLESTSGMQTLVLMAYGFYERTSGLELADVRNPELRQWLDEIRQAVPQADRSSADVMRSLVQFGPSRYDLALVYEHVAIQHLSEAQERWDATLRVYYPPKTIFSDYPYAILNAPLTSSDERAAAERLRSFLRDRPQQQLARQHGFRPADAAVPIMSEELSNPFYFYSSYGIQAQLGQQVERLSREELDTLLILWANR</sequence>
<name>A0A2A6RM50_9CHLR</name>
<evidence type="ECO:0000313" key="6">
    <source>
        <dbReference type="EMBL" id="PDW03958.1"/>
    </source>
</evidence>
<evidence type="ECO:0000313" key="7">
    <source>
        <dbReference type="Proteomes" id="UP000220527"/>
    </source>
</evidence>
<dbReference type="GO" id="GO:0140104">
    <property type="term" value="F:molecular carrier activity"/>
    <property type="evidence" value="ECO:0007669"/>
    <property type="project" value="InterPro"/>
</dbReference>
<gene>
    <name evidence="6" type="ORF">CJ255_06280</name>
</gene>
<dbReference type="AlphaFoldDB" id="A0A2A6RM50"/>
<accession>A0A2A6RM50</accession>
<keyword evidence="7" id="KW-1185">Reference proteome</keyword>
<comment type="subcellular location">
    <subcellularLocation>
        <location evidence="1">Periplasm</location>
    </subcellularLocation>
</comment>
<comment type="caution">
    <text evidence="6">The sequence shown here is derived from an EMBL/GenBank/DDBJ whole genome shotgun (WGS) entry which is preliminary data.</text>
</comment>
<dbReference type="OrthoDB" id="138542at2"/>